<keyword evidence="1" id="KW-1185">Reference proteome</keyword>
<sequence length="58" mass="6835">MRCTTYDEEQCPRNNSCQMRNFDQKQVSVCCPKPGQSLAYVPRCFLKSINADYLRRKI</sequence>
<proteinExistence type="predicted"/>
<reference evidence="2" key="1">
    <citation type="submission" date="2022-11" db="UniProtKB">
        <authorList>
            <consortium name="WormBaseParasite"/>
        </authorList>
    </citation>
    <scope>IDENTIFICATION</scope>
</reference>
<accession>A0A915KZ57</accession>
<protein>
    <submittedName>
        <fullName evidence="2">Uncharacterized protein</fullName>
    </submittedName>
</protein>
<dbReference type="Proteomes" id="UP000887565">
    <property type="component" value="Unplaced"/>
</dbReference>
<organism evidence="1 2">
    <name type="scientific">Romanomermis culicivorax</name>
    <name type="common">Nematode worm</name>
    <dbReference type="NCBI Taxonomy" id="13658"/>
    <lineage>
        <taxon>Eukaryota</taxon>
        <taxon>Metazoa</taxon>
        <taxon>Ecdysozoa</taxon>
        <taxon>Nematoda</taxon>
        <taxon>Enoplea</taxon>
        <taxon>Dorylaimia</taxon>
        <taxon>Mermithida</taxon>
        <taxon>Mermithoidea</taxon>
        <taxon>Mermithidae</taxon>
        <taxon>Romanomermis</taxon>
    </lineage>
</organism>
<evidence type="ECO:0000313" key="2">
    <source>
        <dbReference type="WBParaSite" id="nRc.2.0.1.t43749-RA"/>
    </source>
</evidence>
<evidence type="ECO:0000313" key="1">
    <source>
        <dbReference type="Proteomes" id="UP000887565"/>
    </source>
</evidence>
<name>A0A915KZ57_ROMCU</name>
<dbReference type="AlphaFoldDB" id="A0A915KZ57"/>
<dbReference type="WBParaSite" id="nRc.2.0.1.t43749-RA">
    <property type="protein sequence ID" value="nRc.2.0.1.t43749-RA"/>
    <property type="gene ID" value="nRc.2.0.1.g43749"/>
</dbReference>